<name>A0A255GQK0_9ACTN</name>
<dbReference type="PANTHER" id="PTHR43157:SF31">
    <property type="entry name" value="PHOSPHATIDYLINOSITOL-GLYCAN BIOSYNTHESIS CLASS F PROTEIN"/>
    <property type="match status" value="1"/>
</dbReference>
<evidence type="ECO:0000313" key="2">
    <source>
        <dbReference type="EMBL" id="OYO17861.1"/>
    </source>
</evidence>
<dbReference type="RefSeq" id="WP_094404633.1">
    <property type="nucleotide sequence ID" value="NZ_NMVO01000001.1"/>
</dbReference>
<sequence>MYMVPAQSGRRIVITGANSGTGKEATKRLAAAGAEIVMACRSAERAEAARAEILQQVPGANLEIRLLDLSSLASIRAFADELVADGRPLHTLINNAGVMTPPERLTTADGFELQWGSNFLGHFALTVRLLPTLLQAERPRVTTMSSGMAQLGSINFADLDWQRSYRPERAYAQSKLGNLLMGLQLAKLSTERGWPLTSTMAHPGYTRTNLQSAGAALGGSRRSTLTKRMTDLNVLPAQEVETGTEPLLVAAADPAAVNGGYYGPGGRFGLVGSTAPTKLYRSTEGPTLASSLWAVAEAATGTSLNP</sequence>
<reference evidence="2 3" key="1">
    <citation type="submission" date="2017-07" db="EMBL/GenBank/DDBJ databases">
        <title>Draft whole genome sequences of clinical Proprionibacteriaceae strains.</title>
        <authorList>
            <person name="Bernier A.-M."/>
            <person name="Bernard K."/>
            <person name="Domingo M.-C."/>
        </authorList>
    </citation>
    <scope>NUCLEOTIDE SEQUENCE [LARGE SCALE GENOMIC DNA]</scope>
    <source>
        <strain evidence="2 3">NML 030167</strain>
    </source>
</reference>
<dbReference type="Gene3D" id="3.40.50.720">
    <property type="entry name" value="NAD(P)-binding Rossmann-like Domain"/>
    <property type="match status" value="1"/>
</dbReference>
<dbReference type="GO" id="GO:0016491">
    <property type="term" value="F:oxidoreductase activity"/>
    <property type="evidence" value="ECO:0007669"/>
    <property type="project" value="UniProtKB-KW"/>
</dbReference>
<dbReference type="NCBIfam" id="NF004513">
    <property type="entry name" value="PRK05854.1"/>
    <property type="match status" value="1"/>
</dbReference>
<evidence type="ECO:0000256" key="1">
    <source>
        <dbReference type="ARBA" id="ARBA00023002"/>
    </source>
</evidence>
<dbReference type="InterPro" id="IPR036291">
    <property type="entry name" value="NAD(P)-bd_dom_sf"/>
</dbReference>
<gene>
    <name evidence="2" type="ORF">CGZ94_03060</name>
</gene>
<organism evidence="2 3">
    <name type="scientific">Enemella evansiae</name>
    <dbReference type="NCBI Taxonomy" id="2016499"/>
    <lineage>
        <taxon>Bacteria</taxon>
        <taxon>Bacillati</taxon>
        <taxon>Actinomycetota</taxon>
        <taxon>Actinomycetes</taxon>
        <taxon>Propionibacteriales</taxon>
        <taxon>Propionibacteriaceae</taxon>
        <taxon>Enemella</taxon>
    </lineage>
</organism>
<dbReference type="SUPFAM" id="SSF51735">
    <property type="entry name" value="NAD(P)-binding Rossmann-fold domains"/>
    <property type="match status" value="1"/>
</dbReference>
<dbReference type="OrthoDB" id="4577644at2"/>
<accession>A0A255GQK0</accession>
<dbReference type="InterPro" id="IPR002347">
    <property type="entry name" value="SDR_fam"/>
</dbReference>
<dbReference type="Proteomes" id="UP000215896">
    <property type="component" value="Unassembled WGS sequence"/>
</dbReference>
<keyword evidence="3" id="KW-1185">Reference proteome</keyword>
<evidence type="ECO:0000313" key="3">
    <source>
        <dbReference type="Proteomes" id="UP000215896"/>
    </source>
</evidence>
<dbReference type="AlphaFoldDB" id="A0A255GQK0"/>
<dbReference type="Pfam" id="PF00106">
    <property type="entry name" value="adh_short"/>
    <property type="match status" value="1"/>
</dbReference>
<dbReference type="PRINTS" id="PR00081">
    <property type="entry name" value="GDHRDH"/>
</dbReference>
<keyword evidence="1" id="KW-0560">Oxidoreductase</keyword>
<comment type="caution">
    <text evidence="2">The sequence shown here is derived from an EMBL/GenBank/DDBJ whole genome shotgun (WGS) entry which is preliminary data.</text>
</comment>
<protein>
    <submittedName>
        <fullName evidence="2">Short chain dehydrogenase</fullName>
    </submittedName>
</protein>
<proteinExistence type="predicted"/>
<dbReference type="EMBL" id="NMVO01000001">
    <property type="protein sequence ID" value="OYO17861.1"/>
    <property type="molecule type" value="Genomic_DNA"/>
</dbReference>
<dbReference type="PANTHER" id="PTHR43157">
    <property type="entry name" value="PHOSPHATIDYLINOSITOL-GLYCAN BIOSYNTHESIS CLASS F PROTEIN-RELATED"/>
    <property type="match status" value="1"/>
</dbReference>